<gene>
    <name evidence="2" type="ORF">COT81_00310</name>
</gene>
<protein>
    <submittedName>
        <fullName evidence="2">Uncharacterized protein</fullName>
    </submittedName>
</protein>
<evidence type="ECO:0000313" key="2">
    <source>
        <dbReference type="EMBL" id="PIS05591.1"/>
    </source>
</evidence>
<feature type="compositionally biased region" description="Basic and acidic residues" evidence="1">
    <location>
        <begin position="88"/>
        <end position="97"/>
    </location>
</feature>
<dbReference type="Proteomes" id="UP000230935">
    <property type="component" value="Unassembled WGS sequence"/>
</dbReference>
<organism evidence="2 3">
    <name type="scientific">Candidatus Buchananbacteria bacterium CG10_big_fil_rev_8_21_14_0_10_42_9</name>
    <dbReference type="NCBI Taxonomy" id="1974526"/>
    <lineage>
        <taxon>Bacteria</taxon>
        <taxon>Candidatus Buchananiibacteriota</taxon>
    </lineage>
</organism>
<comment type="caution">
    <text evidence="2">The sequence shown here is derived from an EMBL/GenBank/DDBJ whole genome shotgun (WGS) entry which is preliminary data.</text>
</comment>
<name>A0A2H0W4S7_9BACT</name>
<proteinExistence type="predicted"/>
<evidence type="ECO:0000313" key="3">
    <source>
        <dbReference type="Proteomes" id="UP000230935"/>
    </source>
</evidence>
<sequence length="97" mass="11079">MGEKINFPNIFRDSLDGPKGPGRAKRKDNLSPPIVDKQPVDEFQQSSPERKHQEQVQDQTVENRLKGRTNIRADREPKLDNNLAQEPGKGENIDRYG</sequence>
<reference evidence="3" key="1">
    <citation type="submission" date="2017-09" db="EMBL/GenBank/DDBJ databases">
        <title>Depth-based differentiation of microbial function through sediment-hosted aquifers and enrichment of novel symbionts in the deep terrestrial subsurface.</title>
        <authorList>
            <person name="Probst A.J."/>
            <person name="Ladd B."/>
            <person name="Jarett J.K."/>
            <person name="Geller-Mcgrath D.E."/>
            <person name="Sieber C.M.K."/>
            <person name="Emerson J.B."/>
            <person name="Anantharaman K."/>
            <person name="Thomas B.C."/>
            <person name="Malmstrom R."/>
            <person name="Stieglmeier M."/>
            <person name="Klingl A."/>
            <person name="Woyke T."/>
            <person name="Ryan C.M."/>
            <person name="Banfield J.F."/>
        </authorList>
    </citation>
    <scope>NUCLEOTIDE SEQUENCE [LARGE SCALE GENOMIC DNA]</scope>
</reference>
<dbReference type="AlphaFoldDB" id="A0A2H0W4S7"/>
<feature type="region of interest" description="Disordered" evidence="1">
    <location>
        <begin position="1"/>
        <end position="97"/>
    </location>
</feature>
<accession>A0A2H0W4S7</accession>
<evidence type="ECO:0000256" key="1">
    <source>
        <dbReference type="SAM" id="MobiDB-lite"/>
    </source>
</evidence>
<dbReference type="EMBL" id="PEZZ01000002">
    <property type="protein sequence ID" value="PIS05591.1"/>
    <property type="molecule type" value="Genomic_DNA"/>
</dbReference>
<feature type="compositionally biased region" description="Basic and acidic residues" evidence="1">
    <location>
        <begin position="48"/>
        <end position="79"/>
    </location>
</feature>